<feature type="domain" description="CBS" evidence="3">
    <location>
        <begin position="7"/>
        <end position="64"/>
    </location>
</feature>
<name>A0A212LPU0_9HYPH</name>
<dbReference type="PANTHER" id="PTHR43080:SF2">
    <property type="entry name" value="CBS DOMAIN-CONTAINING PROTEIN"/>
    <property type="match status" value="1"/>
</dbReference>
<evidence type="ECO:0000259" key="3">
    <source>
        <dbReference type="PROSITE" id="PS51371"/>
    </source>
</evidence>
<feature type="domain" description="CBS" evidence="3">
    <location>
        <begin position="71"/>
        <end position="127"/>
    </location>
</feature>
<dbReference type="InterPro" id="IPR051257">
    <property type="entry name" value="Diverse_CBS-Domain"/>
</dbReference>
<evidence type="ECO:0000313" key="4">
    <source>
        <dbReference type="EMBL" id="SCM79594.1"/>
    </source>
</evidence>
<dbReference type="AlphaFoldDB" id="A0A212LPU0"/>
<dbReference type="RefSeq" id="WP_100082331.1">
    <property type="nucleotide sequence ID" value="NZ_LT608334.1"/>
</dbReference>
<organism evidence="4">
    <name type="scientific">uncultured Pleomorphomonas sp</name>
    <dbReference type="NCBI Taxonomy" id="442121"/>
    <lineage>
        <taxon>Bacteria</taxon>
        <taxon>Pseudomonadati</taxon>
        <taxon>Pseudomonadota</taxon>
        <taxon>Alphaproteobacteria</taxon>
        <taxon>Hyphomicrobiales</taxon>
        <taxon>Pleomorphomonadaceae</taxon>
        <taxon>Pleomorphomonas</taxon>
        <taxon>environmental samples</taxon>
    </lineage>
</organism>
<dbReference type="InterPro" id="IPR046342">
    <property type="entry name" value="CBS_dom_sf"/>
</dbReference>
<dbReference type="Pfam" id="PF00571">
    <property type="entry name" value="CBS"/>
    <property type="match status" value="2"/>
</dbReference>
<keyword evidence="1 2" id="KW-0129">CBS domain</keyword>
<dbReference type="PANTHER" id="PTHR43080">
    <property type="entry name" value="CBS DOMAIN-CONTAINING PROTEIN CBSX3, MITOCHONDRIAL"/>
    <property type="match status" value="1"/>
</dbReference>
<gene>
    <name evidence="4" type="primary">yhcV</name>
    <name evidence="4" type="ORF">KL86PLE_90538</name>
</gene>
<protein>
    <submittedName>
        <fullName evidence="4">CBS domain-containing protein YhcV</fullName>
    </submittedName>
</protein>
<proteinExistence type="predicted"/>
<dbReference type="InterPro" id="IPR000644">
    <property type="entry name" value="CBS_dom"/>
</dbReference>
<evidence type="ECO:0000256" key="2">
    <source>
        <dbReference type="PROSITE-ProRule" id="PRU00703"/>
    </source>
</evidence>
<dbReference type="PROSITE" id="PS51371">
    <property type="entry name" value="CBS"/>
    <property type="match status" value="2"/>
</dbReference>
<reference evidence="4" key="1">
    <citation type="submission" date="2016-08" db="EMBL/GenBank/DDBJ databases">
        <authorList>
            <person name="Seilhamer J.J."/>
        </authorList>
    </citation>
    <scope>NUCLEOTIDE SEQUENCE</scope>
    <source>
        <strain evidence="4">86</strain>
    </source>
</reference>
<dbReference type="SMART" id="SM00116">
    <property type="entry name" value="CBS"/>
    <property type="match status" value="2"/>
</dbReference>
<dbReference type="Gene3D" id="3.10.580.10">
    <property type="entry name" value="CBS-domain"/>
    <property type="match status" value="1"/>
</dbReference>
<sequence>MQVSEAMTRDVRVANVEQTIEQAAQLMAGLDAGALPVSDDSRLVGMITDRDIAIRAVARGKGPETRVRDVMTDDVKYCFVDQEIEEVTRNMGDVQVRRLPVVDRDKQLVGILSLGDVAVTTGDGVAGEALMGISRPGGAHSQTG</sequence>
<accession>A0A212LPU0</accession>
<dbReference type="SUPFAM" id="SSF54631">
    <property type="entry name" value="CBS-domain pair"/>
    <property type="match status" value="1"/>
</dbReference>
<dbReference type="CDD" id="cd04622">
    <property type="entry name" value="CBS_pair_HRP1_like"/>
    <property type="match status" value="1"/>
</dbReference>
<evidence type="ECO:0000256" key="1">
    <source>
        <dbReference type="ARBA" id="ARBA00023122"/>
    </source>
</evidence>
<dbReference type="EMBL" id="FMJD01000013">
    <property type="protein sequence ID" value="SCM79594.1"/>
    <property type="molecule type" value="Genomic_DNA"/>
</dbReference>